<reference evidence="4 5" key="1">
    <citation type="submission" date="2016-07" db="EMBL/GenBank/DDBJ databases">
        <title>Pervasive Adenine N6-methylation of Active Genes in Fungi.</title>
        <authorList>
            <consortium name="DOE Joint Genome Institute"/>
            <person name="Mondo S.J."/>
            <person name="Dannebaum R.O."/>
            <person name="Kuo R.C."/>
            <person name="Labutti K."/>
            <person name="Haridas S."/>
            <person name="Kuo A."/>
            <person name="Salamov A."/>
            <person name="Ahrendt S.R."/>
            <person name="Lipzen A."/>
            <person name="Sullivan W."/>
            <person name="Andreopoulos W.B."/>
            <person name="Clum A."/>
            <person name="Lindquist E."/>
            <person name="Daum C."/>
            <person name="Ramamoorthy G.K."/>
            <person name="Gryganskyi A."/>
            <person name="Culley D."/>
            <person name="Magnuson J.K."/>
            <person name="James T.Y."/>
            <person name="O'Malley M.A."/>
            <person name="Stajich J.E."/>
            <person name="Spatafora J.W."/>
            <person name="Visel A."/>
            <person name="Grigoriev I.V."/>
        </authorList>
    </citation>
    <scope>NUCLEOTIDE SEQUENCE [LARGE SCALE GENOMIC DNA]</scope>
    <source>
        <strain evidence="4 5">NRRL 2496</strain>
    </source>
</reference>
<dbReference type="PANTHER" id="PTHR11941">
    <property type="entry name" value="ENOYL-COA HYDRATASE-RELATED"/>
    <property type="match status" value="1"/>
</dbReference>
<evidence type="ECO:0000256" key="1">
    <source>
        <dbReference type="ARBA" id="ARBA00000452"/>
    </source>
</evidence>
<dbReference type="EMBL" id="MCGN01000007">
    <property type="protein sequence ID" value="ORY94709.1"/>
    <property type="molecule type" value="Genomic_DNA"/>
</dbReference>
<evidence type="ECO:0000313" key="5">
    <source>
        <dbReference type="Proteomes" id="UP000242180"/>
    </source>
</evidence>
<gene>
    <name evidence="4" type="ORF">BCR43DRAFT_525874</name>
</gene>
<dbReference type="InterPro" id="IPR001753">
    <property type="entry name" value="Enoyl-CoA_hydra/iso"/>
</dbReference>
<dbReference type="FunFam" id="3.90.226.10:FF:000049">
    <property type="entry name" value="Enoyl-CoA delta isomerase 3"/>
    <property type="match status" value="1"/>
</dbReference>
<protein>
    <submittedName>
        <fullName evidence="4">ClpP/crotonase-like domain-containing protein</fullName>
    </submittedName>
</protein>
<dbReference type="SUPFAM" id="SSF52096">
    <property type="entry name" value="ClpP/crotonase"/>
    <property type="match status" value="1"/>
</dbReference>
<dbReference type="OMA" id="SIVCTNP"/>
<dbReference type="OrthoDB" id="1696280at2759"/>
<comment type="caution">
    <text evidence="4">The sequence shown here is derived from an EMBL/GenBank/DDBJ whole genome shotgun (WGS) entry which is preliminary data.</text>
</comment>
<sequence>MSEAPEVSFPVKLPSASNHQMTLSRDGPLFILHLHHADNRFTTEFCKAILKALQIVEDIFLACEDPTDMALVTIGQGKIYSNGLQLEHAVGYPPFMDYYLTLLRRMLTFCIPTVAALNGHAFAGGCMLAMAHDYRVMRSDRGYLCMNEVDLPSPLAPGMAAILRYQLTPVTFRNMVLQGHRFTAQEALDQGIVDEIAPEKEVFDRAKALALKWAPKAKSGICYRQLKEEMYTDIVRYLSIPYNRLAPKM</sequence>
<proteinExistence type="predicted"/>
<accession>A0A1X2H807</accession>
<keyword evidence="5" id="KW-1185">Reference proteome</keyword>
<dbReference type="Gene3D" id="3.90.226.10">
    <property type="entry name" value="2-enoyl-CoA Hydratase, Chain A, domain 1"/>
    <property type="match status" value="1"/>
</dbReference>
<evidence type="ECO:0000313" key="4">
    <source>
        <dbReference type="EMBL" id="ORY94709.1"/>
    </source>
</evidence>
<dbReference type="STRING" id="13706.A0A1X2H807"/>
<name>A0A1X2H807_SYNRA</name>
<keyword evidence="3" id="KW-0443">Lipid metabolism</keyword>
<comment type="catalytic activity">
    <reaction evidence="2">
        <text>a (3E)-enoyl-CoA = a 4-saturated (2E)-enoyl-CoA</text>
        <dbReference type="Rhea" id="RHEA:45228"/>
        <dbReference type="ChEBI" id="CHEBI:58521"/>
        <dbReference type="ChEBI" id="CHEBI:85097"/>
        <dbReference type="EC" id="5.3.3.8"/>
    </reaction>
</comment>
<dbReference type="CDD" id="cd06558">
    <property type="entry name" value="crotonase-like"/>
    <property type="match status" value="1"/>
</dbReference>
<dbReference type="Pfam" id="PF00378">
    <property type="entry name" value="ECH_1"/>
    <property type="match status" value="1"/>
</dbReference>
<dbReference type="GO" id="GO:0005777">
    <property type="term" value="C:peroxisome"/>
    <property type="evidence" value="ECO:0007669"/>
    <property type="project" value="TreeGrafter"/>
</dbReference>
<dbReference type="PANTHER" id="PTHR11941:SF75">
    <property type="entry name" value="ENOYL-COA HYDRATASE_ISOMERASE FAMILY PROTEIN"/>
    <property type="match status" value="1"/>
</dbReference>
<organism evidence="4 5">
    <name type="scientific">Syncephalastrum racemosum</name>
    <name type="common">Filamentous fungus</name>
    <dbReference type="NCBI Taxonomy" id="13706"/>
    <lineage>
        <taxon>Eukaryota</taxon>
        <taxon>Fungi</taxon>
        <taxon>Fungi incertae sedis</taxon>
        <taxon>Mucoromycota</taxon>
        <taxon>Mucoromycotina</taxon>
        <taxon>Mucoromycetes</taxon>
        <taxon>Mucorales</taxon>
        <taxon>Syncephalastraceae</taxon>
        <taxon>Syncephalastrum</taxon>
    </lineage>
</organism>
<comment type="catalytic activity">
    <reaction evidence="1">
        <text>a (3Z)-enoyl-CoA = a 4-saturated (2E)-enoyl-CoA</text>
        <dbReference type="Rhea" id="RHEA:45900"/>
        <dbReference type="ChEBI" id="CHEBI:85097"/>
        <dbReference type="ChEBI" id="CHEBI:85489"/>
        <dbReference type="EC" id="5.3.3.8"/>
    </reaction>
</comment>
<dbReference type="GO" id="GO:0006635">
    <property type="term" value="P:fatty acid beta-oxidation"/>
    <property type="evidence" value="ECO:0007669"/>
    <property type="project" value="TreeGrafter"/>
</dbReference>
<dbReference type="Proteomes" id="UP000242180">
    <property type="component" value="Unassembled WGS sequence"/>
</dbReference>
<evidence type="ECO:0000256" key="3">
    <source>
        <dbReference type="ARBA" id="ARBA00023098"/>
    </source>
</evidence>
<dbReference type="InterPro" id="IPR029045">
    <property type="entry name" value="ClpP/crotonase-like_dom_sf"/>
</dbReference>
<dbReference type="GO" id="GO:0004165">
    <property type="term" value="F:delta(3)-delta(2)-enoyl-CoA isomerase activity"/>
    <property type="evidence" value="ECO:0007669"/>
    <property type="project" value="UniProtKB-EC"/>
</dbReference>
<dbReference type="AlphaFoldDB" id="A0A1X2H807"/>
<evidence type="ECO:0000256" key="2">
    <source>
        <dbReference type="ARBA" id="ARBA00000765"/>
    </source>
</evidence>
<dbReference type="InParanoid" id="A0A1X2H807"/>